<evidence type="ECO:0000313" key="15">
    <source>
        <dbReference type="Proteomes" id="UP000001304"/>
    </source>
</evidence>
<dbReference type="Gene3D" id="3.30.70.890">
    <property type="entry name" value="GHMP kinase, C-terminal domain"/>
    <property type="match status" value="1"/>
</dbReference>
<dbReference type="InterPro" id="IPR013750">
    <property type="entry name" value="GHMP_kinase_C_dom"/>
</dbReference>
<keyword evidence="5 11" id="KW-0028">Amino-acid biosynthesis</keyword>
<dbReference type="Pfam" id="PF00288">
    <property type="entry name" value="GHMP_kinases_N"/>
    <property type="match status" value="1"/>
</dbReference>
<dbReference type="KEGG" id="iag:Igag_1757"/>
<evidence type="ECO:0000256" key="11">
    <source>
        <dbReference type="HAMAP-Rule" id="MF_00384"/>
    </source>
</evidence>
<dbReference type="PANTHER" id="PTHR20861:SF1">
    <property type="entry name" value="HOMOSERINE KINASE"/>
    <property type="match status" value="1"/>
</dbReference>
<dbReference type="AlphaFoldDB" id="E0SS97"/>
<dbReference type="NCBIfam" id="NF002288">
    <property type="entry name" value="PRK01212.1-4"/>
    <property type="match status" value="1"/>
</dbReference>
<dbReference type="HOGENOM" id="CLU_041243_1_1_2"/>
<evidence type="ECO:0000259" key="13">
    <source>
        <dbReference type="Pfam" id="PF08544"/>
    </source>
</evidence>
<dbReference type="InterPro" id="IPR006204">
    <property type="entry name" value="GHMP_kinase_N_dom"/>
</dbReference>
<dbReference type="InterPro" id="IPR006203">
    <property type="entry name" value="GHMP_knse_ATP-bd_CS"/>
</dbReference>
<feature type="domain" description="GHMP kinase C-terminal" evidence="13">
    <location>
        <begin position="189"/>
        <end position="267"/>
    </location>
</feature>
<dbReference type="InterPro" id="IPR020568">
    <property type="entry name" value="Ribosomal_Su5_D2-typ_SF"/>
</dbReference>
<comment type="pathway">
    <text evidence="1 11">Amino-acid biosynthesis; L-threonine biosynthesis; L-threonine from L-aspartate: step 4/5.</text>
</comment>
<dbReference type="SUPFAM" id="SSF55060">
    <property type="entry name" value="GHMP Kinase, C-terminal domain"/>
    <property type="match status" value="1"/>
</dbReference>
<accession>E0SS97</accession>
<evidence type="ECO:0000259" key="12">
    <source>
        <dbReference type="Pfam" id="PF00288"/>
    </source>
</evidence>
<evidence type="ECO:0000256" key="7">
    <source>
        <dbReference type="ARBA" id="ARBA00022697"/>
    </source>
</evidence>
<dbReference type="EMBL" id="CP002098">
    <property type="protein sequence ID" value="ADM28554.1"/>
    <property type="molecule type" value="Genomic_DNA"/>
</dbReference>
<organism evidence="14 15">
    <name type="scientific">Ignisphaera aggregans (strain DSM 17230 / JCM 13409 / AQ1.S1)</name>
    <dbReference type="NCBI Taxonomy" id="583356"/>
    <lineage>
        <taxon>Archaea</taxon>
        <taxon>Thermoproteota</taxon>
        <taxon>Thermoprotei</taxon>
        <taxon>Desulfurococcales</taxon>
        <taxon>Desulfurococcaceae</taxon>
        <taxon>Ignisphaera</taxon>
    </lineage>
</organism>
<comment type="subcellular location">
    <subcellularLocation>
        <location evidence="11">Cytoplasm</location>
    </subcellularLocation>
</comment>
<reference evidence="14 15" key="1">
    <citation type="journal article" date="2010" name="Stand. Genomic Sci.">
        <title>Complete genome sequence of Ignisphaera aggregans type strain (AQ1.S1).</title>
        <authorList>
            <person name="Goker M."/>
            <person name="Held B."/>
            <person name="Lapidus A."/>
            <person name="Nolan M."/>
            <person name="Spring S."/>
            <person name="Yasawong M."/>
            <person name="Lucas S."/>
            <person name="Glavina Del Rio T."/>
            <person name="Tice H."/>
            <person name="Cheng J.F."/>
            <person name="Goodwin L."/>
            <person name="Tapia R."/>
            <person name="Pitluck S."/>
            <person name="Liolios K."/>
            <person name="Ivanova N."/>
            <person name="Mavromatis K."/>
            <person name="Mikhailova N."/>
            <person name="Pati A."/>
            <person name="Chen A."/>
            <person name="Palaniappan K."/>
            <person name="Brambilla E."/>
            <person name="Land M."/>
            <person name="Hauser L."/>
            <person name="Chang Y.J."/>
            <person name="Jeffries C.D."/>
            <person name="Brettin T."/>
            <person name="Detter J.C."/>
            <person name="Han C."/>
            <person name="Rohde M."/>
            <person name="Sikorski J."/>
            <person name="Woyke T."/>
            <person name="Bristow J."/>
            <person name="Eisen J.A."/>
            <person name="Markowitz V."/>
            <person name="Hugenholtz P."/>
            <person name="Kyrpides N.C."/>
            <person name="Klenk H.P."/>
        </authorList>
    </citation>
    <scope>NUCLEOTIDE SEQUENCE [LARGE SCALE GENOMIC DNA]</scope>
    <source>
        <strain evidence="15">DSM 17230 / JCM 13409 / AQ1.S1</strain>
    </source>
</reference>
<dbReference type="UniPathway" id="UPA00050">
    <property type="reaction ID" value="UER00064"/>
</dbReference>
<feature type="domain" description="GHMP kinase N-terminal" evidence="12">
    <location>
        <begin position="38"/>
        <end position="126"/>
    </location>
</feature>
<comment type="similarity">
    <text evidence="2 11">Belongs to the GHMP kinase family. Homoserine kinase subfamily.</text>
</comment>
<proteinExistence type="inferred from homology"/>
<protein>
    <recommendedName>
        <fullName evidence="4 11">Homoserine kinase</fullName>
        <shortName evidence="11">HK</shortName>
        <shortName evidence="11">HSK</shortName>
        <ecNumber evidence="3 11">2.7.1.39</ecNumber>
    </recommendedName>
</protein>
<feature type="binding site" evidence="11">
    <location>
        <begin position="67"/>
        <end position="77"/>
    </location>
    <ligand>
        <name>ATP</name>
        <dbReference type="ChEBI" id="CHEBI:30616"/>
    </ligand>
</feature>
<dbReference type="InterPro" id="IPR014721">
    <property type="entry name" value="Ribsml_uS5_D2-typ_fold_subgr"/>
</dbReference>
<dbReference type="PANTHER" id="PTHR20861">
    <property type="entry name" value="HOMOSERINE/4-DIPHOSPHOCYTIDYL-2-C-METHYL-D-ERYTHRITOL KINASE"/>
    <property type="match status" value="1"/>
</dbReference>
<dbReference type="InterPro" id="IPR036554">
    <property type="entry name" value="GHMP_kinase_C_sf"/>
</dbReference>
<dbReference type="SMR" id="E0SS97"/>
<dbReference type="STRING" id="583356.Igag_1757"/>
<dbReference type="EC" id="2.7.1.39" evidence="3 11"/>
<evidence type="ECO:0000256" key="5">
    <source>
        <dbReference type="ARBA" id="ARBA00022605"/>
    </source>
</evidence>
<keyword evidence="15" id="KW-1185">Reference proteome</keyword>
<dbReference type="GO" id="GO:0009088">
    <property type="term" value="P:threonine biosynthetic process"/>
    <property type="evidence" value="ECO:0007669"/>
    <property type="project" value="UniProtKB-UniRule"/>
</dbReference>
<evidence type="ECO:0000256" key="9">
    <source>
        <dbReference type="ARBA" id="ARBA00022777"/>
    </source>
</evidence>
<keyword evidence="7 11" id="KW-0791">Threonine biosynthesis</keyword>
<dbReference type="GO" id="GO:0005737">
    <property type="term" value="C:cytoplasm"/>
    <property type="evidence" value="ECO:0007669"/>
    <property type="project" value="UniProtKB-SubCell"/>
</dbReference>
<evidence type="ECO:0000313" key="14">
    <source>
        <dbReference type="EMBL" id="ADM28554.1"/>
    </source>
</evidence>
<dbReference type="Proteomes" id="UP000001304">
    <property type="component" value="Chromosome"/>
</dbReference>
<comment type="catalytic activity">
    <reaction evidence="11">
        <text>L-homoserine + ATP = O-phospho-L-homoserine + ADP + H(+)</text>
        <dbReference type="Rhea" id="RHEA:13985"/>
        <dbReference type="ChEBI" id="CHEBI:15378"/>
        <dbReference type="ChEBI" id="CHEBI:30616"/>
        <dbReference type="ChEBI" id="CHEBI:57476"/>
        <dbReference type="ChEBI" id="CHEBI:57590"/>
        <dbReference type="ChEBI" id="CHEBI:456216"/>
        <dbReference type="EC" id="2.7.1.39"/>
    </reaction>
</comment>
<keyword evidence="11" id="KW-0963">Cytoplasm</keyword>
<dbReference type="HAMAP" id="MF_00384">
    <property type="entry name" value="Homoser_kinase"/>
    <property type="match status" value="1"/>
</dbReference>
<dbReference type="SUPFAM" id="SSF54211">
    <property type="entry name" value="Ribosomal protein S5 domain 2-like"/>
    <property type="match status" value="1"/>
</dbReference>
<dbReference type="PRINTS" id="PR00958">
    <property type="entry name" value="HOMSERKINASE"/>
</dbReference>
<dbReference type="GO" id="GO:0004413">
    <property type="term" value="F:homoserine kinase activity"/>
    <property type="evidence" value="ECO:0007669"/>
    <property type="project" value="UniProtKB-UniRule"/>
</dbReference>
<evidence type="ECO:0000256" key="1">
    <source>
        <dbReference type="ARBA" id="ARBA00005015"/>
    </source>
</evidence>
<dbReference type="InterPro" id="IPR000870">
    <property type="entry name" value="Homoserine_kinase"/>
</dbReference>
<comment type="function">
    <text evidence="11">Catalyzes the ATP-dependent phosphorylation of L-homoserine to L-homoserine phosphate.</text>
</comment>
<evidence type="ECO:0000256" key="2">
    <source>
        <dbReference type="ARBA" id="ARBA00007370"/>
    </source>
</evidence>
<keyword evidence="6 11" id="KW-0808">Transferase</keyword>
<keyword evidence="9 11" id="KW-0418">Kinase</keyword>
<evidence type="ECO:0000256" key="8">
    <source>
        <dbReference type="ARBA" id="ARBA00022741"/>
    </source>
</evidence>
<dbReference type="GO" id="GO:0005524">
    <property type="term" value="F:ATP binding"/>
    <property type="evidence" value="ECO:0007669"/>
    <property type="project" value="UniProtKB-UniRule"/>
</dbReference>
<evidence type="ECO:0000256" key="6">
    <source>
        <dbReference type="ARBA" id="ARBA00022679"/>
    </source>
</evidence>
<dbReference type="Gene3D" id="3.30.230.10">
    <property type="match status" value="1"/>
</dbReference>
<gene>
    <name evidence="11" type="primary">thrB</name>
    <name evidence="14" type="ordered locus">Igag_1757</name>
</gene>
<evidence type="ECO:0000256" key="4">
    <source>
        <dbReference type="ARBA" id="ARBA00017858"/>
    </source>
</evidence>
<sequence length="292" mass="32128">MAIKDLYDIVEVCISSGNNNIYVYSHSKDFEIPSGEGNVAYHIAKNFREIYNIHNIDIYINVIKGVPPGYGLGSSGATSAATAFGLSKLLQPSLSDIEILRIAGVGEKFASGSIHYDNVAASLFGGIVILDLSKERVYRIIPRSEIYVAIVMPKNVLQIERKTAYARSILPKSIDLDIHVLQSSVIAKMIYALAIDNIDLFGEAVSTDYIIEPIRSKLIPFYSEMKRIALENGALGFNISGAGPSVFSIHRSRDNAENVGKKLIEFLNSRGIETSFFVTQLSDKGAEVMKQW</sequence>
<evidence type="ECO:0000256" key="10">
    <source>
        <dbReference type="ARBA" id="ARBA00022840"/>
    </source>
</evidence>
<keyword evidence="8 11" id="KW-0547">Nucleotide-binding</keyword>
<keyword evidence="10 11" id="KW-0067">ATP-binding</keyword>
<dbReference type="PROSITE" id="PS00627">
    <property type="entry name" value="GHMP_KINASES_ATP"/>
    <property type="match status" value="1"/>
</dbReference>
<name>E0SS97_IGNAA</name>
<evidence type="ECO:0000256" key="3">
    <source>
        <dbReference type="ARBA" id="ARBA00012078"/>
    </source>
</evidence>
<dbReference type="Pfam" id="PF08544">
    <property type="entry name" value="GHMP_kinases_C"/>
    <property type="match status" value="1"/>
</dbReference>